<evidence type="ECO:0000313" key="2">
    <source>
        <dbReference type="Proteomes" id="UP001152561"/>
    </source>
</evidence>
<dbReference type="AlphaFoldDB" id="A0A9Q1MJ55"/>
<proteinExistence type="predicted"/>
<dbReference type="Proteomes" id="UP001152561">
    <property type="component" value="Unassembled WGS sequence"/>
</dbReference>
<dbReference type="EMBL" id="JAJAGQ010000006">
    <property type="protein sequence ID" value="KAJ8559701.1"/>
    <property type="molecule type" value="Genomic_DNA"/>
</dbReference>
<sequence length="146" mass="16431">MKEPTFKCCICDLVKKVMGLRLGTATTGLWRSKVRQTSQLLCSVKSILVVKHIKKYISISSYYAPSLQQIKNCADDHDGVLEESCSLFSSIHFRIFMAASTRCASDSTPLTRVKLLNGFIQVNKLVIIFVGWFGNKLYFLMRVGVV</sequence>
<protein>
    <submittedName>
        <fullName evidence="1">Uncharacterized protein</fullName>
    </submittedName>
</protein>
<organism evidence="1 2">
    <name type="scientific">Anisodus acutangulus</name>
    <dbReference type="NCBI Taxonomy" id="402998"/>
    <lineage>
        <taxon>Eukaryota</taxon>
        <taxon>Viridiplantae</taxon>
        <taxon>Streptophyta</taxon>
        <taxon>Embryophyta</taxon>
        <taxon>Tracheophyta</taxon>
        <taxon>Spermatophyta</taxon>
        <taxon>Magnoliopsida</taxon>
        <taxon>eudicotyledons</taxon>
        <taxon>Gunneridae</taxon>
        <taxon>Pentapetalae</taxon>
        <taxon>asterids</taxon>
        <taxon>lamiids</taxon>
        <taxon>Solanales</taxon>
        <taxon>Solanaceae</taxon>
        <taxon>Solanoideae</taxon>
        <taxon>Hyoscyameae</taxon>
        <taxon>Anisodus</taxon>
    </lineage>
</organism>
<reference evidence="2" key="1">
    <citation type="journal article" date="2023" name="Proc. Natl. Acad. Sci. U.S.A.">
        <title>Genomic and structural basis for evolution of tropane alkaloid biosynthesis.</title>
        <authorList>
            <person name="Wanga Y.-J."/>
            <person name="Taina T."/>
            <person name="Yua J.-Y."/>
            <person name="Lia J."/>
            <person name="Xua B."/>
            <person name="Chenc J."/>
            <person name="D'Auriad J.C."/>
            <person name="Huanga J.-P."/>
            <person name="Huanga S.-X."/>
        </authorList>
    </citation>
    <scope>NUCLEOTIDE SEQUENCE [LARGE SCALE GENOMIC DNA]</scope>
    <source>
        <strain evidence="2">cv. KIB-2019</strain>
    </source>
</reference>
<evidence type="ECO:0000313" key="1">
    <source>
        <dbReference type="EMBL" id="KAJ8559701.1"/>
    </source>
</evidence>
<name>A0A9Q1MJ55_9SOLA</name>
<comment type="caution">
    <text evidence="1">The sequence shown here is derived from an EMBL/GenBank/DDBJ whole genome shotgun (WGS) entry which is preliminary data.</text>
</comment>
<gene>
    <name evidence="1" type="ORF">K7X08_003759</name>
</gene>
<accession>A0A9Q1MJ55</accession>
<keyword evidence="2" id="KW-1185">Reference proteome</keyword>